<organism evidence="2 3">
    <name type="scientific">Zhongshania marina</name>
    <dbReference type="NCBI Taxonomy" id="2304603"/>
    <lineage>
        <taxon>Bacteria</taxon>
        <taxon>Pseudomonadati</taxon>
        <taxon>Pseudomonadota</taxon>
        <taxon>Gammaproteobacteria</taxon>
        <taxon>Cellvibrionales</taxon>
        <taxon>Spongiibacteraceae</taxon>
        <taxon>Zhongshania</taxon>
    </lineage>
</organism>
<dbReference type="InterPro" id="IPR012338">
    <property type="entry name" value="Beta-lactam/transpept-like"/>
</dbReference>
<dbReference type="SUPFAM" id="SSF56601">
    <property type="entry name" value="beta-lactamase/transpeptidase-like"/>
    <property type="match status" value="1"/>
</dbReference>
<gene>
    <name evidence="2" type="ORF">D0911_03320</name>
</gene>
<dbReference type="EMBL" id="RHGB01000002">
    <property type="protein sequence ID" value="RNL67267.1"/>
    <property type="molecule type" value="Genomic_DNA"/>
</dbReference>
<comment type="caution">
    <text evidence="2">The sequence shown here is derived from an EMBL/GenBank/DDBJ whole genome shotgun (WGS) entry which is preliminary data.</text>
</comment>
<dbReference type="PANTHER" id="PTHR43283:SF7">
    <property type="entry name" value="BETA-LACTAMASE-RELATED DOMAIN-CONTAINING PROTEIN"/>
    <property type="match status" value="1"/>
</dbReference>
<proteinExistence type="predicted"/>
<keyword evidence="2" id="KW-0378">Hydrolase</keyword>
<dbReference type="GO" id="GO:0016787">
    <property type="term" value="F:hydrolase activity"/>
    <property type="evidence" value="ECO:0007669"/>
    <property type="project" value="UniProtKB-KW"/>
</dbReference>
<feature type="domain" description="Beta-lactamase-related" evidence="1">
    <location>
        <begin position="142"/>
        <end position="432"/>
    </location>
</feature>
<dbReference type="Gene3D" id="3.40.710.10">
    <property type="entry name" value="DD-peptidase/beta-lactamase superfamily"/>
    <property type="match status" value="1"/>
</dbReference>
<evidence type="ECO:0000313" key="2">
    <source>
        <dbReference type="EMBL" id="RNL67267.1"/>
    </source>
</evidence>
<keyword evidence="3" id="KW-1185">Reference proteome</keyword>
<accession>A0ABX9W6J1</accession>
<reference evidence="2 3" key="1">
    <citation type="submission" date="2018-10" db="EMBL/GenBank/DDBJ databases">
        <title>Draft genome sequence of Zhongshania sp. DSW25-10.</title>
        <authorList>
            <person name="Oh J."/>
        </authorList>
    </citation>
    <scope>NUCLEOTIDE SEQUENCE [LARGE SCALE GENOMIC DNA]</scope>
    <source>
        <strain evidence="2 3">DSW25-10</strain>
    </source>
</reference>
<dbReference type="InterPro" id="IPR050789">
    <property type="entry name" value="Diverse_Enzym_Activities"/>
</dbReference>
<dbReference type="PANTHER" id="PTHR43283">
    <property type="entry name" value="BETA-LACTAMASE-RELATED"/>
    <property type="match status" value="1"/>
</dbReference>
<dbReference type="InterPro" id="IPR001466">
    <property type="entry name" value="Beta-lactam-related"/>
</dbReference>
<evidence type="ECO:0000313" key="3">
    <source>
        <dbReference type="Proteomes" id="UP000274695"/>
    </source>
</evidence>
<evidence type="ECO:0000259" key="1">
    <source>
        <dbReference type="Pfam" id="PF00144"/>
    </source>
</evidence>
<sequence>MLIKVEECMTAKILGPKLLSLLLLNILMLGAGVVAPLSHAEVSTKTVWPVSVATEGFSSGQRAQVLNQYAPAKLAAGENQALYSYLHMAEFFPHHILARSGKIKELRSNIVSNLGEVKAETALGELSLNELLVHPSSRVQGILVLHKGNVAFERYPGMRTTDSHLWWSIAKLFAGLSIEILMDEGKIDGSRDIADYLPEFKQSAWSGVSVESVLNMASGMDALDSPQAYADPNSGIGGLIYAEGILSSPTHTPLGHNQALSNIPRLQTPGRVYQYSSANTNMLALLIERVSGKPYAEFIEDRIWSRIGAEGDGLMGLSPDGRAIAHGMYSSRLRDLGRFGLLFTPTGYNASVFSPQLMSRISRTQENKHYQNAVEAAKRAGNLLGEKPVNALAQWDALFADGDLFKSGFDGQALYISPARDVVIAVFSTSKDKSIYRYLREIASQFPIQKKSKN</sequence>
<protein>
    <submittedName>
        <fullName evidence="2">Class A beta-lactamase-related serine hydrolase</fullName>
    </submittedName>
</protein>
<name>A0ABX9W6J1_9GAMM</name>
<dbReference type="Pfam" id="PF00144">
    <property type="entry name" value="Beta-lactamase"/>
    <property type="match status" value="1"/>
</dbReference>
<dbReference type="Proteomes" id="UP000274695">
    <property type="component" value="Unassembled WGS sequence"/>
</dbReference>